<sequence>MSIILEDNQPPGFVRLGRLGPTWYHEIPFLPYGWETTNDRGSGSLKHAAMKALLQDQSALKPELFEYVSWYLAKYLWDALKRCNKQTMHMWKIMTSVYPVQFHEVSPYYCLNAGCPKMPLRDYMGILNSDDFRWRAILTVATTYCTAADLATIPNIKNLVALDVYSEPYALNLAPVESVRVSNDGMPLQDGFVRGWIESKALQHLRVLRFYHQREMTIATLEALRELPELQLVVAYECKMITETIQSYDRPANNIIPIKGWSACRLDWFWETYGTKKTIDDNLLDLLHVYESSLQTSGVEGARRPSSLPTNLSILEFKLPTADHSRRDRIVVRSRYNAKSIVLFTRDPVKQKLDIEKQQRAREKKRSEPPERRDRPAKRAVMKDRGPMNISETLNQFF</sequence>
<feature type="region of interest" description="Disordered" evidence="1">
    <location>
        <begin position="356"/>
        <end position="398"/>
    </location>
</feature>
<protein>
    <submittedName>
        <fullName evidence="2">Uncharacterized protein</fullName>
    </submittedName>
</protein>
<proteinExistence type="predicted"/>
<reference evidence="2" key="2">
    <citation type="journal article" date="2023" name="IMA Fungus">
        <title>Comparative genomic study of the Penicillium genus elucidates a diverse pangenome and 15 lateral gene transfer events.</title>
        <authorList>
            <person name="Petersen C."/>
            <person name="Sorensen T."/>
            <person name="Nielsen M.R."/>
            <person name="Sondergaard T.E."/>
            <person name="Sorensen J.L."/>
            <person name="Fitzpatrick D.A."/>
            <person name="Frisvad J.C."/>
            <person name="Nielsen K.L."/>
        </authorList>
    </citation>
    <scope>NUCLEOTIDE SEQUENCE</scope>
    <source>
        <strain evidence="2">IBT 20477</strain>
    </source>
</reference>
<dbReference type="AlphaFoldDB" id="A0A9W9MVM6"/>
<feature type="compositionally biased region" description="Basic and acidic residues" evidence="1">
    <location>
        <begin position="356"/>
        <end position="374"/>
    </location>
</feature>
<dbReference type="EMBL" id="JAPQKQ010000002">
    <property type="protein sequence ID" value="KAJ5208347.1"/>
    <property type="molecule type" value="Genomic_DNA"/>
</dbReference>
<name>A0A9W9MVM6_9EURO</name>
<gene>
    <name evidence="2" type="ORF">N7449_002726</name>
</gene>
<comment type="caution">
    <text evidence="2">The sequence shown here is derived from an EMBL/GenBank/DDBJ whole genome shotgun (WGS) entry which is preliminary data.</text>
</comment>
<reference evidence="2" key="1">
    <citation type="submission" date="2022-11" db="EMBL/GenBank/DDBJ databases">
        <authorList>
            <person name="Petersen C."/>
        </authorList>
    </citation>
    <scope>NUCLEOTIDE SEQUENCE</scope>
    <source>
        <strain evidence="2">IBT 20477</strain>
    </source>
</reference>
<accession>A0A9W9MVM6</accession>
<dbReference type="Proteomes" id="UP001150942">
    <property type="component" value="Unassembled WGS sequence"/>
</dbReference>
<keyword evidence="3" id="KW-1185">Reference proteome</keyword>
<evidence type="ECO:0000313" key="2">
    <source>
        <dbReference type="EMBL" id="KAJ5208347.1"/>
    </source>
</evidence>
<evidence type="ECO:0000256" key="1">
    <source>
        <dbReference type="SAM" id="MobiDB-lite"/>
    </source>
</evidence>
<organism evidence="2 3">
    <name type="scientific">Penicillium cf. viridicatum</name>
    <dbReference type="NCBI Taxonomy" id="2972119"/>
    <lineage>
        <taxon>Eukaryota</taxon>
        <taxon>Fungi</taxon>
        <taxon>Dikarya</taxon>
        <taxon>Ascomycota</taxon>
        <taxon>Pezizomycotina</taxon>
        <taxon>Eurotiomycetes</taxon>
        <taxon>Eurotiomycetidae</taxon>
        <taxon>Eurotiales</taxon>
        <taxon>Aspergillaceae</taxon>
        <taxon>Penicillium</taxon>
    </lineage>
</organism>
<evidence type="ECO:0000313" key="3">
    <source>
        <dbReference type="Proteomes" id="UP001150942"/>
    </source>
</evidence>
<dbReference type="OrthoDB" id="5273928at2759"/>